<feature type="domain" description="PpiC" evidence="11">
    <location>
        <begin position="168"/>
        <end position="265"/>
    </location>
</feature>
<dbReference type="OrthoDB" id="9791746at2"/>
<dbReference type="EMBL" id="CP012661">
    <property type="protein sequence ID" value="AMY68964.1"/>
    <property type="molecule type" value="Genomic_DNA"/>
</dbReference>
<dbReference type="GO" id="GO:0003755">
    <property type="term" value="F:peptidyl-prolyl cis-trans isomerase activity"/>
    <property type="evidence" value="ECO:0007669"/>
    <property type="project" value="UniProtKB-KW"/>
</dbReference>
<dbReference type="InterPro" id="IPR050280">
    <property type="entry name" value="OMP_Chaperone_SurA"/>
</dbReference>
<evidence type="ECO:0000313" key="12">
    <source>
        <dbReference type="EMBL" id="AMY68964.1"/>
    </source>
</evidence>
<dbReference type="Gene3D" id="3.10.50.40">
    <property type="match status" value="1"/>
</dbReference>
<keyword evidence="6 9" id="KW-0413">Isomerase</keyword>
<sequence>MRNFLSLPALAVAAFAVWSTPVLAQGGQFAAQVFVNDSAITEYELQQRRLFLTLLNAPPEMIEGALDALIDDRLRSNAAKSMGMQANAAQVTAGMEEFAARANLTAEQFVAELEKAGVSAETFRDFVAAGIVWRDVVRARFAGRSRATDAEVERAVTEQGFGPDAPQGPRVLLSEIIIRRAPEEDARARLLADRVATLATTEASFNTAARQYSSAGTRDVGGKLDWMALTNLPEQVRGRIAALKPGGISAPVQVGPGVYAMFLLHERADAPAVLPAGVEALQYAQVLLPGGRSEATLAEAAKIRARADTCDDLYGIASGVPADRLLVQTQPSSALPADLRAELSRLDPGEMSTALTRGDALMVLMLCSRGPLLDTKTVPRDQVRARLQNERLVGFAEAYLAELRAGATIRYP</sequence>
<dbReference type="PANTHER" id="PTHR47637:SF1">
    <property type="entry name" value="CHAPERONE SURA"/>
    <property type="match status" value="1"/>
</dbReference>
<dbReference type="Pfam" id="PF09312">
    <property type="entry name" value="SurA_N"/>
    <property type="match status" value="1"/>
</dbReference>
<reference evidence="12 13" key="1">
    <citation type="submission" date="2015-09" db="EMBL/GenBank/DDBJ databases">
        <title>Complete genome sequence of Defluviimonas alba cai42t isolated from an oilfield in Xinjiang.</title>
        <authorList>
            <person name="Geng S."/>
            <person name="Pan X."/>
            <person name="Wu X."/>
        </authorList>
    </citation>
    <scope>NUCLEOTIDE SEQUENCE [LARGE SCALE GENOMIC DNA]</scope>
    <source>
        <strain evidence="13">cai42</strain>
    </source>
</reference>
<proteinExistence type="predicted"/>
<dbReference type="Proteomes" id="UP000076128">
    <property type="component" value="Chromosome"/>
</dbReference>
<name>A0A159Z417_9RHOB</name>
<keyword evidence="13" id="KW-1185">Reference proteome</keyword>
<evidence type="ECO:0000256" key="10">
    <source>
        <dbReference type="SAM" id="SignalP"/>
    </source>
</evidence>
<dbReference type="AlphaFoldDB" id="A0A159Z417"/>
<evidence type="ECO:0000256" key="2">
    <source>
        <dbReference type="ARBA" id="ARBA00022729"/>
    </source>
</evidence>
<feature type="signal peptide" evidence="10">
    <location>
        <begin position="1"/>
        <end position="24"/>
    </location>
</feature>
<organism evidence="12 13">
    <name type="scientific">Frigidibacter mobilis</name>
    <dbReference type="NCBI Taxonomy" id="1335048"/>
    <lineage>
        <taxon>Bacteria</taxon>
        <taxon>Pseudomonadati</taxon>
        <taxon>Pseudomonadota</taxon>
        <taxon>Alphaproteobacteria</taxon>
        <taxon>Rhodobacterales</taxon>
        <taxon>Paracoccaceae</taxon>
        <taxon>Frigidibacter</taxon>
    </lineage>
</organism>
<feature type="chain" id="PRO_5007811330" description="Parvulin-like PPIase" evidence="10">
    <location>
        <begin position="25"/>
        <end position="412"/>
    </location>
</feature>
<dbReference type="STRING" id="1335048.AKL17_1712"/>
<evidence type="ECO:0000256" key="8">
    <source>
        <dbReference type="ARBA" id="ARBA00031484"/>
    </source>
</evidence>
<accession>A0A159Z417</accession>
<dbReference type="InterPro" id="IPR046357">
    <property type="entry name" value="PPIase_dom_sf"/>
</dbReference>
<evidence type="ECO:0000256" key="4">
    <source>
        <dbReference type="ARBA" id="ARBA00023110"/>
    </source>
</evidence>
<dbReference type="KEGG" id="daa:AKL17_1712"/>
<dbReference type="Gene3D" id="1.10.4030.10">
    <property type="entry name" value="Porin chaperone SurA, peptide-binding domain"/>
    <property type="match status" value="1"/>
</dbReference>
<evidence type="ECO:0000256" key="1">
    <source>
        <dbReference type="ARBA" id="ARBA00018370"/>
    </source>
</evidence>
<gene>
    <name evidence="12" type="ORF">AKL17_1712</name>
</gene>
<evidence type="ECO:0000256" key="7">
    <source>
        <dbReference type="ARBA" id="ARBA00030642"/>
    </source>
</evidence>
<evidence type="ECO:0000259" key="11">
    <source>
        <dbReference type="PROSITE" id="PS50198"/>
    </source>
</evidence>
<protein>
    <recommendedName>
        <fullName evidence="1">Parvulin-like PPIase</fullName>
    </recommendedName>
    <alternativeName>
        <fullName evidence="7">Peptidyl-prolyl cis-trans isomerase plp</fullName>
    </alternativeName>
    <alternativeName>
        <fullName evidence="8">Rotamase plp</fullName>
    </alternativeName>
</protein>
<keyword evidence="4 9" id="KW-0697">Rotamase</keyword>
<keyword evidence="3" id="KW-0574">Periplasm</keyword>
<evidence type="ECO:0000256" key="3">
    <source>
        <dbReference type="ARBA" id="ARBA00022764"/>
    </source>
</evidence>
<dbReference type="RefSeq" id="WP_066812151.1">
    <property type="nucleotide sequence ID" value="NZ_CP012661.1"/>
</dbReference>
<keyword evidence="5" id="KW-0143">Chaperone</keyword>
<evidence type="ECO:0000256" key="5">
    <source>
        <dbReference type="ARBA" id="ARBA00023186"/>
    </source>
</evidence>
<evidence type="ECO:0000256" key="6">
    <source>
        <dbReference type="ARBA" id="ARBA00023235"/>
    </source>
</evidence>
<dbReference type="Pfam" id="PF00639">
    <property type="entry name" value="Rotamase"/>
    <property type="match status" value="1"/>
</dbReference>
<dbReference type="InterPro" id="IPR027304">
    <property type="entry name" value="Trigger_fact/SurA_dom_sf"/>
</dbReference>
<dbReference type="InterPro" id="IPR000297">
    <property type="entry name" value="PPIase_PpiC"/>
</dbReference>
<evidence type="ECO:0000256" key="9">
    <source>
        <dbReference type="PROSITE-ProRule" id="PRU00278"/>
    </source>
</evidence>
<keyword evidence="2 10" id="KW-0732">Signal</keyword>
<dbReference type="PROSITE" id="PS50198">
    <property type="entry name" value="PPIC_PPIASE_2"/>
    <property type="match status" value="1"/>
</dbReference>
<dbReference type="InterPro" id="IPR015391">
    <property type="entry name" value="SurA_N"/>
</dbReference>
<dbReference type="SUPFAM" id="SSF54534">
    <property type="entry name" value="FKBP-like"/>
    <property type="match status" value="1"/>
</dbReference>
<dbReference type="SUPFAM" id="SSF109998">
    <property type="entry name" value="Triger factor/SurA peptide-binding domain-like"/>
    <property type="match status" value="1"/>
</dbReference>
<dbReference type="PANTHER" id="PTHR47637">
    <property type="entry name" value="CHAPERONE SURA"/>
    <property type="match status" value="1"/>
</dbReference>
<evidence type="ECO:0000313" key="13">
    <source>
        <dbReference type="Proteomes" id="UP000076128"/>
    </source>
</evidence>